<feature type="compositionally biased region" description="Low complexity" evidence="1">
    <location>
        <begin position="11"/>
        <end position="24"/>
    </location>
</feature>
<accession>A0A5B7G4C9</accession>
<reference evidence="2 3" key="1">
    <citation type="submission" date="2019-05" db="EMBL/GenBank/DDBJ databases">
        <title>Another draft genome of Portunus trituberculatus and its Hox gene families provides insights of decapod evolution.</title>
        <authorList>
            <person name="Jeong J.-H."/>
            <person name="Song I."/>
            <person name="Kim S."/>
            <person name="Choi T."/>
            <person name="Kim D."/>
            <person name="Ryu S."/>
            <person name="Kim W."/>
        </authorList>
    </citation>
    <scope>NUCLEOTIDE SEQUENCE [LARGE SCALE GENOMIC DNA]</scope>
    <source>
        <tissue evidence="2">Muscle</tissue>
    </source>
</reference>
<protein>
    <submittedName>
        <fullName evidence="2">Uncharacterized protein</fullName>
    </submittedName>
</protein>
<gene>
    <name evidence="2" type="ORF">E2C01_046288</name>
</gene>
<evidence type="ECO:0000313" key="3">
    <source>
        <dbReference type="Proteomes" id="UP000324222"/>
    </source>
</evidence>
<evidence type="ECO:0000313" key="2">
    <source>
        <dbReference type="EMBL" id="MPC52419.1"/>
    </source>
</evidence>
<keyword evidence="3" id="KW-1185">Reference proteome</keyword>
<dbReference type="EMBL" id="VSRR010010868">
    <property type="protein sequence ID" value="MPC52419.1"/>
    <property type="molecule type" value="Genomic_DNA"/>
</dbReference>
<dbReference type="AlphaFoldDB" id="A0A5B7G4C9"/>
<evidence type="ECO:0000256" key="1">
    <source>
        <dbReference type="SAM" id="MobiDB-lite"/>
    </source>
</evidence>
<proteinExistence type="predicted"/>
<feature type="region of interest" description="Disordered" evidence="1">
    <location>
        <begin position="1"/>
        <end position="88"/>
    </location>
</feature>
<name>A0A5B7G4C9_PORTR</name>
<dbReference type="Proteomes" id="UP000324222">
    <property type="component" value="Unassembled WGS sequence"/>
</dbReference>
<comment type="caution">
    <text evidence="2">The sequence shown here is derived from an EMBL/GenBank/DDBJ whole genome shotgun (WGS) entry which is preliminary data.</text>
</comment>
<sequence>MYPPLARCVVSSSSSSSSSLSPSSQAESITTKRQERVTVPGVSGTTGSAGTLQYEVCDDPEAPRPSPTNSRGIGGPHAVLSPLSQCPPPPCSRHRLESACEGYLFADALLSSETRHRVWPDPA</sequence>
<organism evidence="2 3">
    <name type="scientific">Portunus trituberculatus</name>
    <name type="common">Swimming crab</name>
    <name type="synonym">Neptunus trituberculatus</name>
    <dbReference type="NCBI Taxonomy" id="210409"/>
    <lineage>
        <taxon>Eukaryota</taxon>
        <taxon>Metazoa</taxon>
        <taxon>Ecdysozoa</taxon>
        <taxon>Arthropoda</taxon>
        <taxon>Crustacea</taxon>
        <taxon>Multicrustacea</taxon>
        <taxon>Malacostraca</taxon>
        <taxon>Eumalacostraca</taxon>
        <taxon>Eucarida</taxon>
        <taxon>Decapoda</taxon>
        <taxon>Pleocyemata</taxon>
        <taxon>Brachyura</taxon>
        <taxon>Eubrachyura</taxon>
        <taxon>Portunoidea</taxon>
        <taxon>Portunidae</taxon>
        <taxon>Portuninae</taxon>
        <taxon>Portunus</taxon>
    </lineage>
</organism>